<dbReference type="AlphaFoldDB" id="A0A7V2ZJI6"/>
<reference evidence="6" key="1">
    <citation type="journal article" date="2020" name="mSystems">
        <title>Genome- and Community-Level Interaction Insights into Carbon Utilization and Element Cycling Functions of Hydrothermarchaeota in Hydrothermal Sediment.</title>
        <authorList>
            <person name="Zhou Z."/>
            <person name="Liu Y."/>
            <person name="Xu W."/>
            <person name="Pan J."/>
            <person name="Luo Z.H."/>
            <person name="Li M."/>
        </authorList>
    </citation>
    <scope>NUCLEOTIDE SEQUENCE [LARGE SCALE GENOMIC DNA]</scope>
    <source>
        <strain evidence="6">SpSt-479</strain>
    </source>
</reference>
<comment type="similarity">
    <text evidence="2">Belongs to the HPr family.</text>
</comment>
<dbReference type="PANTHER" id="PTHR33705:SF2">
    <property type="entry name" value="PHOSPHOCARRIER PROTEIN NPR"/>
    <property type="match status" value="1"/>
</dbReference>
<dbReference type="CDD" id="cd00367">
    <property type="entry name" value="PTS-HPr_like"/>
    <property type="match status" value="1"/>
</dbReference>
<evidence type="ECO:0000313" key="6">
    <source>
        <dbReference type="EMBL" id="HFI91132.1"/>
    </source>
</evidence>
<accession>A0A7V2ZJI6</accession>
<evidence type="ECO:0000256" key="2">
    <source>
        <dbReference type="ARBA" id="ARBA00010736"/>
    </source>
</evidence>
<proteinExistence type="inferred from homology"/>
<feature type="domain" description="HPr" evidence="5">
    <location>
        <begin position="1"/>
        <end position="88"/>
    </location>
</feature>
<keyword evidence="4" id="KW-0598">Phosphotransferase system</keyword>
<protein>
    <submittedName>
        <fullName evidence="6">HPr family phosphocarrier protein</fullName>
    </submittedName>
</protein>
<dbReference type="InterPro" id="IPR000032">
    <property type="entry name" value="HPr-like"/>
</dbReference>
<dbReference type="InterPro" id="IPR050399">
    <property type="entry name" value="HPr"/>
</dbReference>
<gene>
    <name evidence="6" type="ORF">ENS31_06305</name>
</gene>
<dbReference type="SUPFAM" id="SSF55594">
    <property type="entry name" value="HPr-like"/>
    <property type="match status" value="1"/>
</dbReference>
<name>A0A7V2ZJI6_9BACT</name>
<dbReference type="GO" id="GO:0005737">
    <property type="term" value="C:cytoplasm"/>
    <property type="evidence" value="ECO:0007669"/>
    <property type="project" value="UniProtKB-SubCell"/>
</dbReference>
<dbReference type="InterPro" id="IPR001020">
    <property type="entry name" value="PTS_HPr_His_P_site"/>
</dbReference>
<comment type="caution">
    <text evidence="6">The sequence shown here is derived from an EMBL/GenBank/DDBJ whole genome shotgun (WGS) entry which is preliminary data.</text>
</comment>
<dbReference type="PROSITE" id="PS51350">
    <property type="entry name" value="PTS_HPR_DOM"/>
    <property type="match status" value="1"/>
</dbReference>
<dbReference type="PROSITE" id="PS00369">
    <property type="entry name" value="PTS_HPR_HIS"/>
    <property type="match status" value="1"/>
</dbReference>
<dbReference type="PANTHER" id="PTHR33705">
    <property type="entry name" value="PHOSPHOCARRIER PROTEIN HPR"/>
    <property type="match status" value="1"/>
</dbReference>
<keyword evidence="3" id="KW-0963">Cytoplasm</keyword>
<comment type="subcellular location">
    <subcellularLocation>
        <location evidence="1">Cytoplasm</location>
    </subcellularLocation>
</comment>
<dbReference type="PRINTS" id="PR00107">
    <property type="entry name" value="PHOSPHOCPHPR"/>
</dbReference>
<organism evidence="6">
    <name type="scientific">Ignavibacterium album</name>
    <dbReference type="NCBI Taxonomy" id="591197"/>
    <lineage>
        <taxon>Bacteria</taxon>
        <taxon>Pseudomonadati</taxon>
        <taxon>Ignavibacteriota</taxon>
        <taxon>Ignavibacteria</taxon>
        <taxon>Ignavibacteriales</taxon>
        <taxon>Ignavibacteriaceae</taxon>
        <taxon>Ignavibacterium</taxon>
    </lineage>
</organism>
<evidence type="ECO:0000259" key="5">
    <source>
        <dbReference type="PROSITE" id="PS51350"/>
    </source>
</evidence>
<dbReference type="NCBIfam" id="TIGR01003">
    <property type="entry name" value="PTS_HPr_family"/>
    <property type="match status" value="1"/>
</dbReference>
<evidence type="ECO:0000256" key="1">
    <source>
        <dbReference type="ARBA" id="ARBA00004496"/>
    </source>
</evidence>
<evidence type="ECO:0000256" key="3">
    <source>
        <dbReference type="ARBA" id="ARBA00022490"/>
    </source>
</evidence>
<dbReference type="GO" id="GO:0009401">
    <property type="term" value="P:phosphoenolpyruvate-dependent sugar phosphotransferase system"/>
    <property type="evidence" value="ECO:0007669"/>
    <property type="project" value="UniProtKB-KW"/>
</dbReference>
<dbReference type="Pfam" id="PF00381">
    <property type="entry name" value="PTS-HPr"/>
    <property type="match status" value="1"/>
</dbReference>
<sequence>MIEKKVRIINKAGLHTRPAATIVKMASKYKCDFYIIRDGMSINGKSIIGVMTLAAEMGSELTLVFDGEDEQQAAEEIVSYFERGFDEL</sequence>
<dbReference type="InterPro" id="IPR035895">
    <property type="entry name" value="HPr-like_sf"/>
</dbReference>
<dbReference type="EMBL" id="DSUJ01000008">
    <property type="protein sequence ID" value="HFI91132.1"/>
    <property type="molecule type" value="Genomic_DNA"/>
</dbReference>
<evidence type="ECO:0000256" key="4">
    <source>
        <dbReference type="ARBA" id="ARBA00022683"/>
    </source>
</evidence>
<dbReference type="Gene3D" id="3.30.1340.10">
    <property type="entry name" value="HPr-like"/>
    <property type="match status" value="1"/>
</dbReference>